<dbReference type="Proteomes" id="UP000287651">
    <property type="component" value="Unassembled WGS sequence"/>
</dbReference>
<proteinExistence type="predicted"/>
<accession>A0A427ALX0</accession>
<comment type="caution">
    <text evidence="2">The sequence shown here is derived from an EMBL/GenBank/DDBJ whole genome shotgun (WGS) entry which is preliminary data.</text>
</comment>
<gene>
    <name evidence="2" type="ORF">B296_00010420</name>
</gene>
<feature type="region of interest" description="Disordered" evidence="1">
    <location>
        <begin position="1"/>
        <end position="56"/>
    </location>
</feature>
<evidence type="ECO:0000256" key="1">
    <source>
        <dbReference type="SAM" id="MobiDB-lite"/>
    </source>
</evidence>
<name>A0A427ALX0_ENSVE</name>
<evidence type="ECO:0000313" key="3">
    <source>
        <dbReference type="Proteomes" id="UP000287651"/>
    </source>
</evidence>
<sequence length="110" mass="12187">MFGVTKAAIEEEEGSSVGRKKEALEMQLGVDNEGRKMAAGQRQCEERKMSARQQRNKVKRAWLEVGEATRQRESEEMAAAIEDEGRLAAMVASIEEGSNVGCVGEKGRWQ</sequence>
<dbReference type="AlphaFoldDB" id="A0A427ALX0"/>
<organism evidence="2 3">
    <name type="scientific">Ensete ventricosum</name>
    <name type="common">Abyssinian banana</name>
    <name type="synonym">Musa ensete</name>
    <dbReference type="NCBI Taxonomy" id="4639"/>
    <lineage>
        <taxon>Eukaryota</taxon>
        <taxon>Viridiplantae</taxon>
        <taxon>Streptophyta</taxon>
        <taxon>Embryophyta</taxon>
        <taxon>Tracheophyta</taxon>
        <taxon>Spermatophyta</taxon>
        <taxon>Magnoliopsida</taxon>
        <taxon>Liliopsida</taxon>
        <taxon>Zingiberales</taxon>
        <taxon>Musaceae</taxon>
        <taxon>Ensete</taxon>
    </lineage>
</organism>
<dbReference type="EMBL" id="AMZH03001996">
    <property type="protein sequence ID" value="RRT77166.1"/>
    <property type="molecule type" value="Genomic_DNA"/>
</dbReference>
<reference evidence="2 3" key="1">
    <citation type="journal article" date="2014" name="Agronomy (Basel)">
        <title>A Draft Genome Sequence for Ensete ventricosum, the Drought-Tolerant Tree Against Hunger.</title>
        <authorList>
            <person name="Harrison J."/>
            <person name="Moore K.A."/>
            <person name="Paszkiewicz K."/>
            <person name="Jones T."/>
            <person name="Grant M."/>
            <person name="Ambacheew D."/>
            <person name="Muzemil S."/>
            <person name="Studholme D.J."/>
        </authorList>
    </citation>
    <scope>NUCLEOTIDE SEQUENCE [LARGE SCALE GENOMIC DNA]</scope>
</reference>
<evidence type="ECO:0000313" key="2">
    <source>
        <dbReference type="EMBL" id="RRT77166.1"/>
    </source>
</evidence>
<protein>
    <submittedName>
        <fullName evidence="2">Uncharacterized protein</fullName>
    </submittedName>
</protein>